<dbReference type="RefSeq" id="WP_290362674.1">
    <property type="nucleotide sequence ID" value="NZ_JAUFQU010000001.1"/>
</dbReference>
<proteinExistence type="predicted"/>
<dbReference type="NCBIfam" id="TIGR02046">
    <property type="entry name" value="sdhC_b558_fam"/>
    <property type="match status" value="1"/>
</dbReference>
<feature type="transmembrane region" description="Helical" evidence="1">
    <location>
        <begin position="152"/>
        <end position="170"/>
    </location>
</feature>
<evidence type="ECO:0000256" key="1">
    <source>
        <dbReference type="SAM" id="Phobius"/>
    </source>
</evidence>
<comment type="caution">
    <text evidence="2">The sequence shown here is derived from an EMBL/GenBank/DDBJ whole genome shotgun (WGS) entry which is preliminary data.</text>
</comment>
<evidence type="ECO:0000313" key="3">
    <source>
        <dbReference type="Proteomes" id="UP001242368"/>
    </source>
</evidence>
<feature type="transmembrane region" description="Helical" evidence="1">
    <location>
        <begin position="190"/>
        <end position="216"/>
    </location>
</feature>
<keyword evidence="1" id="KW-1133">Transmembrane helix</keyword>
<sequence length="226" mass="26246">MFTTLTRKLIMCLTGLFLCFFLIIHFLGNLQLFLPAAEAHTKFNAYSHFLSGNILIKIVSYILYSCLILHAVDALFITLKNKKAAKPYRHDRRKRASKWYSRNMGLLGTLILIFLVIHFKNFWYVYKFGSLPLDADGHKDLYILVVTTFKEGWYVLLYVLSMAALCYHLIHGVHSAARTLGLFHPKYVRWIKISGILYAVIISAGFAMMPLYIYFIQQDNLYIVTR</sequence>
<evidence type="ECO:0000313" key="2">
    <source>
        <dbReference type="EMBL" id="MDN3706607.1"/>
    </source>
</evidence>
<gene>
    <name evidence="2" type="ORF">QW060_05620</name>
</gene>
<dbReference type="InterPro" id="IPR011138">
    <property type="entry name" value="Cytochrome_b-558"/>
</dbReference>
<protein>
    <submittedName>
        <fullName evidence="2">Succinate dehydrogenase cytochrome b subunit</fullName>
    </submittedName>
</protein>
<accession>A0ABT8CQ20</accession>
<dbReference type="Proteomes" id="UP001242368">
    <property type="component" value="Unassembled WGS sequence"/>
</dbReference>
<keyword evidence="1" id="KW-0812">Transmembrane</keyword>
<dbReference type="EMBL" id="JAUFQU010000001">
    <property type="protein sequence ID" value="MDN3706607.1"/>
    <property type="molecule type" value="Genomic_DNA"/>
</dbReference>
<organism evidence="2 3">
    <name type="scientific">Paenimyroides ceti</name>
    <dbReference type="NCBI Taxonomy" id="395087"/>
    <lineage>
        <taxon>Bacteria</taxon>
        <taxon>Pseudomonadati</taxon>
        <taxon>Bacteroidota</taxon>
        <taxon>Flavobacteriia</taxon>
        <taxon>Flavobacteriales</taxon>
        <taxon>Flavobacteriaceae</taxon>
        <taxon>Paenimyroides</taxon>
    </lineage>
</organism>
<dbReference type="CDD" id="cd03498">
    <property type="entry name" value="SQR_TypeB_2_TM"/>
    <property type="match status" value="1"/>
</dbReference>
<feature type="transmembrane region" description="Helical" evidence="1">
    <location>
        <begin position="100"/>
        <end position="119"/>
    </location>
</feature>
<keyword evidence="1" id="KW-0472">Membrane</keyword>
<name>A0ABT8CQ20_9FLAO</name>
<dbReference type="SUPFAM" id="SSF81343">
    <property type="entry name" value="Fumarate reductase respiratory complex transmembrane subunits"/>
    <property type="match status" value="1"/>
</dbReference>
<feature type="transmembrane region" description="Helical" evidence="1">
    <location>
        <begin position="12"/>
        <end position="34"/>
    </location>
</feature>
<keyword evidence="3" id="KW-1185">Reference proteome</keyword>
<feature type="transmembrane region" description="Helical" evidence="1">
    <location>
        <begin position="54"/>
        <end position="79"/>
    </location>
</feature>
<reference evidence="3" key="1">
    <citation type="journal article" date="2019" name="Int. J. Syst. Evol. Microbiol.">
        <title>The Global Catalogue of Microorganisms (GCM) 10K type strain sequencing project: providing services to taxonomists for standard genome sequencing and annotation.</title>
        <authorList>
            <consortium name="The Broad Institute Genomics Platform"/>
            <consortium name="The Broad Institute Genome Sequencing Center for Infectious Disease"/>
            <person name="Wu L."/>
            <person name="Ma J."/>
        </authorList>
    </citation>
    <scope>NUCLEOTIDE SEQUENCE [LARGE SCALE GENOMIC DNA]</scope>
    <source>
        <strain evidence="3">CECT 7184</strain>
    </source>
</reference>
<dbReference type="InterPro" id="IPR034804">
    <property type="entry name" value="SQR/QFR_C/D"/>
</dbReference>
<dbReference type="Gene3D" id="1.20.1300.10">
    <property type="entry name" value="Fumarate reductase/succinate dehydrogenase, transmembrane subunit"/>
    <property type="match status" value="1"/>
</dbReference>